<sequence>MSPVELPYVPSLLKEIFTKALWDTGAEKSFISEETYRKYFFYKRVKKSSTQIDKVVKTVEVEKVEIDLSKTKLEEKQKWELQDLFDSFQGLFSDKLELTHVLYHENDTGDNPLVVSRPYRYDRAWIRCHQIPSKYTWSMCSLNQWVQKSCGWSQQKPRVQGPGEYFPPLQFYAQIVKVKIGGVVIYRKEVQPVSGSGNFHSFPSGRT</sequence>
<evidence type="ECO:0000313" key="2">
    <source>
        <dbReference type="Proteomes" id="UP000887159"/>
    </source>
</evidence>
<reference evidence="1" key="1">
    <citation type="submission" date="2020-08" db="EMBL/GenBank/DDBJ databases">
        <title>Multicomponent nature underlies the extraordinary mechanical properties of spider dragline silk.</title>
        <authorList>
            <person name="Kono N."/>
            <person name="Nakamura H."/>
            <person name="Mori M."/>
            <person name="Yoshida Y."/>
            <person name="Ohtoshi R."/>
            <person name="Malay A.D."/>
            <person name="Moran D.A.P."/>
            <person name="Tomita M."/>
            <person name="Numata K."/>
            <person name="Arakawa K."/>
        </authorList>
    </citation>
    <scope>NUCLEOTIDE SEQUENCE</scope>
</reference>
<proteinExistence type="predicted"/>
<organism evidence="1 2">
    <name type="scientific">Trichonephila clavipes</name>
    <name type="common">Golden silk orbweaver</name>
    <name type="synonym">Nephila clavipes</name>
    <dbReference type="NCBI Taxonomy" id="2585209"/>
    <lineage>
        <taxon>Eukaryota</taxon>
        <taxon>Metazoa</taxon>
        <taxon>Ecdysozoa</taxon>
        <taxon>Arthropoda</taxon>
        <taxon>Chelicerata</taxon>
        <taxon>Arachnida</taxon>
        <taxon>Araneae</taxon>
        <taxon>Araneomorphae</taxon>
        <taxon>Entelegynae</taxon>
        <taxon>Araneoidea</taxon>
        <taxon>Nephilidae</taxon>
        <taxon>Trichonephila</taxon>
    </lineage>
</organism>
<dbReference type="EMBL" id="BMAU01021320">
    <property type="protein sequence ID" value="GFY13184.1"/>
    <property type="molecule type" value="Genomic_DNA"/>
</dbReference>
<accession>A0A8X6SGD2</accession>
<protein>
    <submittedName>
        <fullName evidence="1">Uncharacterized protein</fullName>
    </submittedName>
</protein>
<comment type="caution">
    <text evidence="1">The sequence shown here is derived from an EMBL/GenBank/DDBJ whole genome shotgun (WGS) entry which is preliminary data.</text>
</comment>
<evidence type="ECO:0000313" key="1">
    <source>
        <dbReference type="EMBL" id="GFY13184.1"/>
    </source>
</evidence>
<name>A0A8X6SGD2_TRICX</name>
<keyword evidence="2" id="KW-1185">Reference proteome</keyword>
<gene>
    <name evidence="1" type="ORF">TNCV_364311</name>
</gene>
<dbReference type="Proteomes" id="UP000887159">
    <property type="component" value="Unassembled WGS sequence"/>
</dbReference>
<dbReference type="AlphaFoldDB" id="A0A8X6SGD2"/>